<accession>A0A927H326</accession>
<keyword evidence="5" id="KW-1185">Reference proteome</keyword>
<dbReference type="PROSITE" id="PS51677">
    <property type="entry name" value="NODB"/>
    <property type="match status" value="1"/>
</dbReference>
<name>A0A927H326_9BACL</name>
<comment type="caution">
    <text evidence="4">The sequence shown here is derived from an EMBL/GenBank/DDBJ whole genome shotgun (WGS) entry which is preliminary data.</text>
</comment>
<dbReference type="PANTHER" id="PTHR10587">
    <property type="entry name" value="GLYCOSYL TRANSFERASE-RELATED"/>
    <property type="match status" value="1"/>
</dbReference>
<dbReference type="PANTHER" id="PTHR10587:SF133">
    <property type="entry name" value="CHITIN DEACETYLASE 1-RELATED"/>
    <property type="match status" value="1"/>
</dbReference>
<evidence type="ECO:0000256" key="2">
    <source>
        <dbReference type="ARBA" id="ARBA00022801"/>
    </source>
</evidence>
<dbReference type="InterPro" id="IPR002509">
    <property type="entry name" value="NODB_dom"/>
</dbReference>
<dbReference type="RefSeq" id="WP_190931603.1">
    <property type="nucleotide sequence ID" value="NZ_JACXJA010000050.1"/>
</dbReference>
<evidence type="ECO:0000313" key="4">
    <source>
        <dbReference type="EMBL" id="MBD2865983.1"/>
    </source>
</evidence>
<gene>
    <name evidence="4" type="ORF">IDH45_28760</name>
</gene>
<evidence type="ECO:0000313" key="5">
    <source>
        <dbReference type="Proteomes" id="UP000639396"/>
    </source>
</evidence>
<dbReference type="GO" id="GO:0046872">
    <property type="term" value="F:metal ion binding"/>
    <property type="evidence" value="ECO:0007669"/>
    <property type="project" value="UniProtKB-KW"/>
</dbReference>
<keyword evidence="2" id="KW-0378">Hydrolase</keyword>
<evidence type="ECO:0000259" key="3">
    <source>
        <dbReference type="PROSITE" id="PS51677"/>
    </source>
</evidence>
<proteinExistence type="predicted"/>
<dbReference type="EMBL" id="JACXJA010000050">
    <property type="protein sequence ID" value="MBD2865983.1"/>
    <property type="molecule type" value="Genomic_DNA"/>
</dbReference>
<dbReference type="Gene3D" id="3.20.20.370">
    <property type="entry name" value="Glycoside hydrolase/deacetylase"/>
    <property type="match status" value="1"/>
</dbReference>
<dbReference type="Pfam" id="PF01522">
    <property type="entry name" value="Polysacc_deac_1"/>
    <property type="match status" value="1"/>
</dbReference>
<keyword evidence="1" id="KW-0479">Metal-binding</keyword>
<dbReference type="CDD" id="cd10917">
    <property type="entry name" value="CE4_NodB_like_6s_7s"/>
    <property type="match status" value="1"/>
</dbReference>
<dbReference type="AlphaFoldDB" id="A0A927H326"/>
<protein>
    <submittedName>
        <fullName evidence="4">Polysaccharide deacetylase family protein</fullName>
    </submittedName>
</protein>
<organism evidence="4 5">
    <name type="scientific">Paenibacillus oceani</name>
    <dbReference type="NCBI Taxonomy" id="2772510"/>
    <lineage>
        <taxon>Bacteria</taxon>
        <taxon>Bacillati</taxon>
        <taxon>Bacillota</taxon>
        <taxon>Bacilli</taxon>
        <taxon>Bacillales</taxon>
        <taxon>Paenibacillaceae</taxon>
        <taxon>Paenibacillus</taxon>
    </lineage>
</organism>
<sequence length="242" mass="27452">METNYMLPIEGVSDHMTDEARERLLNWRLRAAELAAVSRERVYLNGPDVRQVALTFDDGPDERITPMIADTLTEHGVKGNFFFVGSKVEQYPDIVRRIYKAGHLILGHSYAHDRLTTLTDTELADNFNRTQAAIRCVIGAEPAMFRPPFGDADERVVRWADRAGCATILWSLDTLDWSQKEADHIRRNVDTFVRSGEIVLMHSGPGCFETAKALPEMIRDLQRRRLEIVSLSELLPIPAYLG</sequence>
<dbReference type="GO" id="GO:0016020">
    <property type="term" value="C:membrane"/>
    <property type="evidence" value="ECO:0007669"/>
    <property type="project" value="TreeGrafter"/>
</dbReference>
<dbReference type="GO" id="GO:0005975">
    <property type="term" value="P:carbohydrate metabolic process"/>
    <property type="evidence" value="ECO:0007669"/>
    <property type="project" value="InterPro"/>
</dbReference>
<reference evidence="4" key="1">
    <citation type="submission" date="2020-09" db="EMBL/GenBank/DDBJ databases">
        <title>A novel bacterium of genus Paenibacillus, isolated from South China Sea.</title>
        <authorList>
            <person name="Huang H."/>
            <person name="Mo K."/>
            <person name="Hu Y."/>
        </authorList>
    </citation>
    <scope>NUCLEOTIDE SEQUENCE</scope>
    <source>
        <strain evidence="4">IB182363</strain>
    </source>
</reference>
<dbReference type="SUPFAM" id="SSF88713">
    <property type="entry name" value="Glycoside hydrolase/deacetylase"/>
    <property type="match status" value="1"/>
</dbReference>
<dbReference type="Proteomes" id="UP000639396">
    <property type="component" value="Unassembled WGS sequence"/>
</dbReference>
<feature type="domain" description="NodB homology" evidence="3">
    <location>
        <begin position="50"/>
        <end position="229"/>
    </location>
</feature>
<dbReference type="InterPro" id="IPR050248">
    <property type="entry name" value="Polysacc_deacetylase_ArnD"/>
</dbReference>
<evidence type="ECO:0000256" key="1">
    <source>
        <dbReference type="ARBA" id="ARBA00022723"/>
    </source>
</evidence>
<dbReference type="InterPro" id="IPR011330">
    <property type="entry name" value="Glyco_hydro/deAcase_b/a-brl"/>
</dbReference>
<dbReference type="GO" id="GO:0016810">
    <property type="term" value="F:hydrolase activity, acting on carbon-nitrogen (but not peptide) bonds"/>
    <property type="evidence" value="ECO:0007669"/>
    <property type="project" value="InterPro"/>
</dbReference>